<keyword evidence="3" id="KW-1003">Cell membrane</keyword>
<dbReference type="RefSeq" id="WP_008869946.1">
    <property type="nucleotide sequence ID" value="NZ_ACJN02000002.1"/>
</dbReference>
<comment type="subcellular location">
    <subcellularLocation>
        <location evidence="1 7">Cell membrane</location>
        <topology evidence="1 7">Multi-pass membrane protein</topology>
    </subcellularLocation>
</comment>
<dbReference type="PROSITE" id="PS50928">
    <property type="entry name" value="ABC_TM1"/>
    <property type="match status" value="1"/>
</dbReference>
<keyword evidence="4 7" id="KW-0812">Transmembrane</keyword>
<keyword evidence="6 7" id="KW-0472">Membrane</keyword>
<organism evidence="9 10">
    <name type="scientific">Desulfonatronospira thiodismutans ASO3-1</name>
    <dbReference type="NCBI Taxonomy" id="555779"/>
    <lineage>
        <taxon>Bacteria</taxon>
        <taxon>Pseudomonadati</taxon>
        <taxon>Thermodesulfobacteriota</taxon>
        <taxon>Desulfovibrionia</taxon>
        <taxon>Desulfovibrionales</taxon>
        <taxon>Desulfonatronovibrionaceae</taxon>
        <taxon>Desulfonatronospira</taxon>
    </lineage>
</organism>
<feature type="transmembrane region" description="Helical" evidence="7">
    <location>
        <begin position="100"/>
        <end position="124"/>
    </location>
</feature>
<dbReference type="EMBL" id="ACJN02000002">
    <property type="protein sequence ID" value="EFI34626.1"/>
    <property type="molecule type" value="Genomic_DNA"/>
</dbReference>
<evidence type="ECO:0000313" key="10">
    <source>
        <dbReference type="Proteomes" id="UP000005496"/>
    </source>
</evidence>
<sequence>MLFFIIRRFVTMIPLLLGISVLVFVLMAIAPGDFLDVARTQEDIPAEYIERMEEEFALGEPWHTRYFIWLGNVVQGNLGESWIYRVPVTELLWQRIPATLVLSALSIMFALCVAIPMGVLAAIYKDSIFDRVSSMFAYAALSIPEFFLALLAVMFAAQTGWFPTGGLSSVEHEFMSFWGRMADYAHHLVLPTIVLGMGSVASYMRIMRANFLDYIRSDFVTTARAKGLGEGRVMFVHVLRNAINPLVSASGFILATLLSGSILVENVMNYPGLGQLIFEALMRQDEFVVVAAVMMGCVMLMLGNLIADLLLAWSDPRIRLEKN</sequence>
<proteinExistence type="inferred from homology"/>
<evidence type="ECO:0000256" key="2">
    <source>
        <dbReference type="ARBA" id="ARBA00022448"/>
    </source>
</evidence>
<gene>
    <name evidence="9" type="ORF">Dthio_PD1998</name>
</gene>
<dbReference type="InterPro" id="IPR000515">
    <property type="entry name" value="MetI-like"/>
</dbReference>
<dbReference type="OrthoDB" id="9778910at2"/>
<dbReference type="Gene3D" id="1.10.3720.10">
    <property type="entry name" value="MetI-like"/>
    <property type="match status" value="1"/>
</dbReference>
<dbReference type="SUPFAM" id="SSF161098">
    <property type="entry name" value="MetI-like"/>
    <property type="match status" value="1"/>
</dbReference>
<evidence type="ECO:0000256" key="7">
    <source>
        <dbReference type="RuleBase" id="RU363032"/>
    </source>
</evidence>
<keyword evidence="5 7" id="KW-1133">Transmembrane helix</keyword>
<evidence type="ECO:0000256" key="5">
    <source>
        <dbReference type="ARBA" id="ARBA00022989"/>
    </source>
</evidence>
<keyword evidence="2 7" id="KW-0813">Transport</keyword>
<dbReference type="PANTHER" id="PTHR30465:SF0">
    <property type="entry name" value="OLIGOPEPTIDE TRANSPORT SYSTEM PERMEASE PROTEIN APPB"/>
    <property type="match status" value="1"/>
</dbReference>
<dbReference type="GO" id="GO:0055085">
    <property type="term" value="P:transmembrane transport"/>
    <property type="evidence" value="ECO:0007669"/>
    <property type="project" value="InterPro"/>
</dbReference>
<comment type="similarity">
    <text evidence="7">Belongs to the binding-protein-dependent transport system permease family.</text>
</comment>
<keyword evidence="10" id="KW-1185">Reference proteome</keyword>
<feature type="domain" description="ABC transmembrane type-1" evidence="8">
    <location>
        <begin position="96"/>
        <end position="311"/>
    </location>
</feature>
<dbReference type="InterPro" id="IPR035906">
    <property type="entry name" value="MetI-like_sf"/>
</dbReference>
<accession>D6SPF0</accession>
<dbReference type="AlphaFoldDB" id="D6SPF0"/>
<feature type="transmembrane region" description="Helical" evidence="7">
    <location>
        <begin position="242"/>
        <end position="264"/>
    </location>
</feature>
<dbReference type="eggNOG" id="COG0601">
    <property type="taxonomic scope" value="Bacteria"/>
</dbReference>
<evidence type="ECO:0000256" key="6">
    <source>
        <dbReference type="ARBA" id="ARBA00023136"/>
    </source>
</evidence>
<evidence type="ECO:0000313" key="9">
    <source>
        <dbReference type="EMBL" id="EFI34626.1"/>
    </source>
</evidence>
<feature type="transmembrane region" description="Helical" evidence="7">
    <location>
        <begin position="184"/>
        <end position="206"/>
    </location>
</feature>
<feature type="transmembrane region" description="Helical" evidence="7">
    <location>
        <begin position="136"/>
        <end position="157"/>
    </location>
</feature>
<dbReference type="GO" id="GO:0005886">
    <property type="term" value="C:plasma membrane"/>
    <property type="evidence" value="ECO:0007669"/>
    <property type="project" value="UniProtKB-SubCell"/>
</dbReference>
<comment type="caution">
    <text evidence="9">The sequence shown here is derived from an EMBL/GenBank/DDBJ whole genome shotgun (WGS) entry which is preliminary data.</text>
</comment>
<reference evidence="9" key="1">
    <citation type="submission" date="2010-05" db="EMBL/GenBank/DDBJ databases">
        <title>The draft genome of Desulfonatronospira thiodismutans ASO3-1.</title>
        <authorList>
            <consortium name="US DOE Joint Genome Institute (JGI-PGF)"/>
            <person name="Lucas S."/>
            <person name="Copeland A."/>
            <person name="Lapidus A."/>
            <person name="Cheng J.-F."/>
            <person name="Bruce D."/>
            <person name="Goodwin L."/>
            <person name="Pitluck S."/>
            <person name="Chertkov O."/>
            <person name="Brettin T."/>
            <person name="Detter J.C."/>
            <person name="Han C."/>
            <person name="Land M.L."/>
            <person name="Hauser L."/>
            <person name="Kyrpides N."/>
            <person name="Mikhailova N."/>
            <person name="Muyzer G."/>
            <person name="Woyke T."/>
        </authorList>
    </citation>
    <scope>NUCLEOTIDE SEQUENCE [LARGE SCALE GENOMIC DNA]</scope>
    <source>
        <strain evidence="9">ASO3-1</strain>
    </source>
</reference>
<protein>
    <submittedName>
        <fullName evidence="9">Binding-protein-dependent transport systems inner membrane component</fullName>
    </submittedName>
</protein>
<evidence type="ECO:0000256" key="3">
    <source>
        <dbReference type="ARBA" id="ARBA00022475"/>
    </source>
</evidence>
<dbReference type="Pfam" id="PF00528">
    <property type="entry name" value="BPD_transp_1"/>
    <property type="match status" value="1"/>
</dbReference>
<dbReference type="Proteomes" id="UP000005496">
    <property type="component" value="Unassembled WGS sequence"/>
</dbReference>
<evidence type="ECO:0000259" key="8">
    <source>
        <dbReference type="PROSITE" id="PS50928"/>
    </source>
</evidence>
<feature type="transmembrane region" description="Helical" evidence="7">
    <location>
        <begin position="287"/>
        <end position="313"/>
    </location>
</feature>
<dbReference type="InterPro" id="IPR045621">
    <property type="entry name" value="BPD_transp_1_N"/>
</dbReference>
<evidence type="ECO:0000256" key="1">
    <source>
        <dbReference type="ARBA" id="ARBA00004651"/>
    </source>
</evidence>
<name>D6SPF0_9BACT</name>
<dbReference type="CDD" id="cd06261">
    <property type="entry name" value="TM_PBP2"/>
    <property type="match status" value="1"/>
</dbReference>
<dbReference type="Pfam" id="PF19300">
    <property type="entry name" value="BPD_transp_1_N"/>
    <property type="match status" value="1"/>
</dbReference>
<feature type="transmembrane region" description="Helical" evidence="7">
    <location>
        <begin position="12"/>
        <end position="30"/>
    </location>
</feature>
<dbReference type="PANTHER" id="PTHR30465">
    <property type="entry name" value="INNER MEMBRANE ABC TRANSPORTER"/>
    <property type="match status" value="1"/>
</dbReference>
<evidence type="ECO:0000256" key="4">
    <source>
        <dbReference type="ARBA" id="ARBA00022692"/>
    </source>
</evidence>